<evidence type="ECO:0000313" key="2">
    <source>
        <dbReference type="EMBL" id="KAA0202548.1"/>
    </source>
</evidence>
<name>A0A6A0H9V1_HYAAZ</name>
<feature type="region of interest" description="Disordered" evidence="1">
    <location>
        <begin position="212"/>
        <end position="246"/>
    </location>
</feature>
<feature type="non-terminal residue" evidence="2">
    <location>
        <position position="417"/>
    </location>
</feature>
<dbReference type="EMBL" id="JQDR03003384">
    <property type="protein sequence ID" value="KAA0202548.1"/>
    <property type="molecule type" value="Genomic_DNA"/>
</dbReference>
<organism evidence="2">
    <name type="scientific">Hyalella azteca</name>
    <name type="common">Amphipod</name>
    <dbReference type="NCBI Taxonomy" id="294128"/>
    <lineage>
        <taxon>Eukaryota</taxon>
        <taxon>Metazoa</taxon>
        <taxon>Ecdysozoa</taxon>
        <taxon>Arthropoda</taxon>
        <taxon>Crustacea</taxon>
        <taxon>Multicrustacea</taxon>
        <taxon>Malacostraca</taxon>
        <taxon>Eumalacostraca</taxon>
        <taxon>Peracarida</taxon>
        <taxon>Amphipoda</taxon>
        <taxon>Senticaudata</taxon>
        <taxon>Talitrida</taxon>
        <taxon>Talitroidea</taxon>
        <taxon>Hyalellidae</taxon>
        <taxon>Hyalella</taxon>
    </lineage>
</organism>
<dbReference type="PANTHER" id="PTHR48174">
    <property type="entry name" value="DUF946 FAMILY PROTEIN"/>
    <property type="match status" value="1"/>
</dbReference>
<proteinExistence type="predicted"/>
<dbReference type="OrthoDB" id="188042at2759"/>
<gene>
    <name evidence="2" type="ORF">HAZT_HAZT008820</name>
</gene>
<dbReference type="Proteomes" id="UP000711488">
    <property type="component" value="Unassembled WGS sequence"/>
</dbReference>
<reference evidence="2" key="3">
    <citation type="submission" date="2019-06" db="EMBL/GenBank/DDBJ databases">
        <authorList>
            <person name="Poynton C."/>
            <person name="Hasenbein S."/>
            <person name="Benoit J.B."/>
            <person name="Sepulveda M.S."/>
            <person name="Poelchau M.F."/>
            <person name="Murali S.C."/>
            <person name="Chen S."/>
            <person name="Glastad K.M."/>
            <person name="Werren J.H."/>
            <person name="Vineis J.H."/>
            <person name="Bowen J.L."/>
            <person name="Friedrich M."/>
            <person name="Jones J."/>
            <person name="Robertson H.M."/>
            <person name="Feyereisen R."/>
            <person name="Mechler-Hickson A."/>
            <person name="Mathers N."/>
            <person name="Lee C.E."/>
            <person name="Colbourne J.K."/>
            <person name="Biales A."/>
            <person name="Johnston J.S."/>
            <person name="Wellborn G.A."/>
            <person name="Rosendale A.J."/>
            <person name="Cridge A.G."/>
            <person name="Munoz-Torres M.C."/>
            <person name="Bain P.A."/>
            <person name="Manny A.R."/>
            <person name="Major K.M."/>
            <person name="Lambert F.N."/>
            <person name="Vulpe C.D."/>
            <person name="Tuck P."/>
            <person name="Blalock B.J."/>
            <person name="Lin Y.-Y."/>
            <person name="Smith M.E."/>
            <person name="Ochoa-Acuna H."/>
            <person name="Chen M.-J.M."/>
            <person name="Childers C.P."/>
            <person name="Qu J."/>
            <person name="Dugan S."/>
            <person name="Lee S.L."/>
            <person name="Chao H."/>
            <person name="Dinh H."/>
            <person name="Han Y."/>
            <person name="Doddapaneni H."/>
            <person name="Worley K.C."/>
            <person name="Muzny D.M."/>
            <person name="Gibbs R.A."/>
            <person name="Richards S."/>
        </authorList>
    </citation>
    <scope>NUCLEOTIDE SEQUENCE</scope>
    <source>
        <strain evidence="2">HAZT.00-mixed</strain>
        <tissue evidence="2">Whole organism</tissue>
    </source>
</reference>
<reference evidence="2" key="1">
    <citation type="submission" date="2014-08" db="EMBL/GenBank/DDBJ databases">
        <authorList>
            <person name="Murali S."/>
            <person name="Richards S."/>
            <person name="Bandaranaike D."/>
            <person name="Bellair M."/>
            <person name="Blankenburg K."/>
            <person name="Chao H."/>
            <person name="Dinh H."/>
            <person name="Doddapaneni H."/>
            <person name="Dugan-Rocha S."/>
            <person name="Elkadiri S."/>
            <person name="Gnanaolivu R."/>
            <person name="Hughes D."/>
            <person name="Lee S."/>
            <person name="Li M."/>
            <person name="Ming W."/>
            <person name="Munidasa M."/>
            <person name="Muniz J."/>
            <person name="Nguyen L."/>
            <person name="Osuji N."/>
            <person name="Pu L.-L."/>
            <person name="Puazo M."/>
            <person name="Skinner E."/>
            <person name="Qu C."/>
            <person name="Quiroz J."/>
            <person name="Raj R."/>
            <person name="Weissenberger G."/>
            <person name="Xin Y."/>
            <person name="Zou X."/>
            <person name="Han Y."/>
            <person name="Worley K."/>
            <person name="Muzny D."/>
            <person name="Gibbs R."/>
        </authorList>
    </citation>
    <scope>NUCLEOTIDE SEQUENCE</scope>
    <source>
        <strain evidence="2">HAZT.00-mixed</strain>
        <tissue evidence="2">Whole organism</tissue>
    </source>
</reference>
<dbReference type="PANTHER" id="PTHR48174:SF5">
    <property type="entry name" value="VACUOLAR PROTEIN SORTING-ASSOCIATED PROTEIN 62"/>
    <property type="match status" value="1"/>
</dbReference>
<comment type="caution">
    <text evidence="2">The sequence shown here is derived from an EMBL/GenBank/DDBJ whole genome shotgun (WGS) entry which is preliminary data.</text>
</comment>
<protein>
    <submittedName>
        <fullName evidence="2">Uncharacterized protein</fullName>
    </submittedName>
</protein>
<sequence length="417" mass="48444">MGVESRKIDLELFAEVTLHRADRTYFAAPTVNYNERKLVMQQQYKSGRSVDDVPARDQSTHYLSNNFKRNIADNTGVSDNELLYPVTEELRTQDEENALHYRLQRVDDAEDVAYLRELELPQGPVTEDMYLTAPLDTAFLHGQRPIRGEGPPVYAHIHACYTPLTSPTRTLPMELLLEPSPEGKLIEARSLRHQIQTLQHPLPRYRRRRLRARARGRRSIPGQENDPSNSTQQFKEPTRRHASLTTGTHGHHFTITYWFFYPYNHGKEICTTSMIFIGRVAKPLYKGKCHGETVVMGNHVGDWEHLSIYFEATHNFGAFYTYQPAWNRFEYTNQDVREGVFMKAKYPRYLELQQGRLVVYSARGSHGTWPHKGVHLYNDVMVRLEDEAEQGYLWDTRHRVHVIDSLAEKRGKPIGTH</sequence>
<feature type="compositionally biased region" description="Polar residues" evidence="1">
    <location>
        <begin position="225"/>
        <end position="235"/>
    </location>
</feature>
<evidence type="ECO:0000256" key="1">
    <source>
        <dbReference type="SAM" id="MobiDB-lite"/>
    </source>
</evidence>
<dbReference type="AlphaFoldDB" id="A0A6A0H9V1"/>
<accession>A0A6A0H9V1</accession>
<reference evidence="2" key="2">
    <citation type="journal article" date="2018" name="Environ. Sci. Technol.">
        <title>The Toxicogenome of Hyalella azteca: A Model for Sediment Ecotoxicology and Evolutionary Toxicology.</title>
        <authorList>
            <person name="Poynton H.C."/>
            <person name="Hasenbein S."/>
            <person name="Benoit J.B."/>
            <person name="Sepulveda M.S."/>
            <person name="Poelchau M.F."/>
            <person name="Hughes D.S.T."/>
            <person name="Murali S.C."/>
            <person name="Chen S."/>
            <person name="Glastad K.M."/>
            <person name="Goodisman M.A.D."/>
            <person name="Werren J.H."/>
            <person name="Vineis J.H."/>
            <person name="Bowen J.L."/>
            <person name="Friedrich M."/>
            <person name="Jones J."/>
            <person name="Robertson H.M."/>
            <person name="Feyereisen R."/>
            <person name="Mechler-Hickson A."/>
            <person name="Mathers N."/>
            <person name="Lee C.E."/>
            <person name="Colbourne J.K."/>
            <person name="Biales A."/>
            <person name="Johnston J.S."/>
            <person name="Wellborn G.A."/>
            <person name="Rosendale A.J."/>
            <person name="Cridge A.G."/>
            <person name="Munoz-Torres M.C."/>
            <person name="Bain P.A."/>
            <person name="Manny A.R."/>
            <person name="Major K.M."/>
            <person name="Lambert F.N."/>
            <person name="Vulpe C.D."/>
            <person name="Tuck P."/>
            <person name="Blalock B.J."/>
            <person name="Lin Y.Y."/>
            <person name="Smith M.E."/>
            <person name="Ochoa-Acuna H."/>
            <person name="Chen M.M."/>
            <person name="Childers C.P."/>
            <person name="Qu J."/>
            <person name="Dugan S."/>
            <person name="Lee S.L."/>
            <person name="Chao H."/>
            <person name="Dinh H."/>
            <person name="Han Y."/>
            <person name="Doddapaneni H."/>
            <person name="Worley K.C."/>
            <person name="Muzny D.M."/>
            <person name="Gibbs R.A."/>
            <person name="Richards S."/>
        </authorList>
    </citation>
    <scope>NUCLEOTIDE SEQUENCE</scope>
    <source>
        <strain evidence="2">HAZT.00-mixed</strain>
        <tissue evidence="2">Whole organism</tissue>
    </source>
</reference>